<reference evidence="15 16" key="1">
    <citation type="journal article" date="2014" name="Nature">
        <title>The genome of the recently domesticated crop plant sugar beet (Beta vulgaris).</title>
        <authorList>
            <person name="Dohm J.C."/>
            <person name="Minoche A.E."/>
            <person name="Holtgrawe D."/>
            <person name="Capella-Gutierrez S."/>
            <person name="Zakrzewski F."/>
            <person name="Tafer H."/>
            <person name="Rupp O."/>
            <person name="Sorensen T.R."/>
            <person name="Stracke R."/>
            <person name="Reinhardt R."/>
            <person name="Goesmann A."/>
            <person name="Kraft T."/>
            <person name="Schulz B."/>
            <person name="Stadler P.F."/>
            <person name="Schmidt T."/>
            <person name="Gabaldon T."/>
            <person name="Lehrach H."/>
            <person name="Weisshaar B."/>
            <person name="Himmelbauer H."/>
        </authorList>
    </citation>
    <scope>NUCLEOTIDE SEQUENCE [LARGE SCALE GENOMIC DNA]</scope>
    <source>
        <tissue evidence="15">Taproot</tissue>
    </source>
</reference>
<evidence type="ECO:0000256" key="9">
    <source>
        <dbReference type="ARBA" id="ARBA00022833"/>
    </source>
</evidence>
<evidence type="ECO:0000256" key="8">
    <source>
        <dbReference type="ARBA" id="ARBA00022801"/>
    </source>
</evidence>
<dbReference type="Pfam" id="PF00443">
    <property type="entry name" value="UCH"/>
    <property type="match status" value="1"/>
</dbReference>
<dbReference type="InterPro" id="IPR028889">
    <property type="entry name" value="USP"/>
</dbReference>
<dbReference type="Gramene" id="KMT17995">
    <property type="protein sequence ID" value="KMT17995"/>
    <property type="gene ID" value="BVRB_2g033400"/>
</dbReference>
<dbReference type="GO" id="GO:0004843">
    <property type="term" value="F:cysteine-type deubiquitinase activity"/>
    <property type="evidence" value="ECO:0007669"/>
    <property type="project" value="UniProtKB-EC"/>
</dbReference>
<dbReference type="GO" id="GO:0005829">
    <property type="term" value="C:cytosol"/>
    <property type="evidence" value="ECO:0007669"/>
    <property type="project" value="TreeGrafter"/>
</dbReference>
<dbReference type="OrthoDB" id="2020758at2759"/>
<evidence type="ECO:0000256" key="4">
    <source>
        <dbReference type="ARBA" id="ARBA00022670"/>
    </source>
</evidence>
<feature type="region of interest" description="Disordered" evidence="12">
    <location>
        <begin position="1"/>
        <end position="41"/>
    </location>
</feature>
<dbReference type="PANTHER" id="PTHR24006">
    <property type="entry name" value="UBIQUITIN CARBOXYL-TERMINAL HYDROLASE"/>
    <property type="match status" value="1"/>
</dbReference>
<comment type="catalytic activity">
    <reaction evidence="1">
        <text>Thiol-dependent hydrolysis of ester, thioester, amide, peptide and isopeptide bonds formed by the C-terminal Gly of ubiquitin (a 76-residue protein attached to proteins as an intracellular targeting signal).</text>
        <dbReference type="EC" id="3.4.19.12"/>
    </reaction>
</comment>
<feature type="domain" description="USP" evidence="13">
    <location>
        <begin position="231"/>
        <end position="1025"/>
    </location>
</feature>
<dbReference type="PROSITE" id="PS50235">
    <property type="entry name" value="USP_3"/>
    <property type="match status" value="1"/>
</dbReference>
<comment type="function">
    <text evidence="10">Recognizes and hydrolyzes the peptide bond at the C-terminal Gly of ubiquitin. Involved in the processing of poly-ubiquitin precursors as well as that of ubiquitinated proteins. Is involved in resistance to the arginine analog canavanine (CAN).</text>
</comment>
<feature type="domain" description="UBP-type" evidence="14">
    <location>
        <begin position="49"/>
        <end position="184"/>
    </location>
</feature>
<dbReference type="SUPFAM" id="SSF57850">
    <property type="entry name" value="RING/U-box"/>
    <property type="match status" value="1"/>
</dbReference>
<dbReference type="PANTHER" id="PTHR24006:SF781">
    <property type="entry name" value="LD34905P"/>
    <property type="match status" value="1"/>
</dbReference>
<feature type="compositionally biased region" description="Basic residues" evidence="12">
    <location>
        <begin position="1"/>
        <end position="12"/>
    </location>
</feature>
<dbReference type="Gene3D" id="3.90.70.10">
    <property type="entry name" value="Cysteine proteinases"/>
    <property type="match status" value="2"/>
</dbReference>
<feature type="region of interest" description="Disordered" evidence="12">
    <location>
        <begin position="747"/>
        <end position="771"/>
    </location>
</feature>
<dbReference type="GO" id="GO:0008270">
    <property type="term" value="F:zinc ion binding"/>
    <property type="evidence" value="ECO:0007669"/>
    <property type="project" value="UniProtKB-KW"/>
</dbReference>
<dbReference type="GO" id="GO:0005634">
    <property type="term" value="C:nucleus"/>
    <property type="evidence" value="ECO:0007669"/>
    <property type="project" value="TreeGrafter"/>
</dbReference>
<dbReference type="InterPro" id="IPR001394">
    <property type="entry name" value="Peptidase_C19_UCH"/>
</dbReference>
<dbReference type="GO" id="GO:0016579">
    <property type="term" value="P:protein deubiquitination"/>
    <property type="evidence" value="ECO:0007669"/>
    <property type="project" value="InterPro"/>
</dbReference>
<dbReference type="eggNOG" id="KOG1873">
    <property type="taxonomic scope" value="Eukaryota"/>
</dbReference>
<dbReference type="InterPro" id="IPR050164">
    <property type="entry name" value="Peptidase_C19"/>
</dbReference>
<gene>
    <name evidence="15" type="ORF">BVRB_2g033400</name>
</gene>
<evidence type="ECO:0000313" key="16">
    <source>
        <dbReference type="Proteomes" id="UP000035740"/>
    </source>
</evidence>
<feature type="compositionally biased region" description="Low complexity" evidence="12">
    <location>
        <begin position="761"/>
        <end position="770"/>
    </location>
</feature>
<dbReference type="InterPro" id="IPR001607">
    <property type="entry name" value="Znf_UBP"/>
</dbReference>
<feature type="compositionally biased region" description="Polar residues" evidence="12">
    <location>
        <begin position="19"/>
        <end position="33"/>
    </location>
</feature>
<evidence type="ECO:0000256" key="5">
    <source>
        <dbReference type="ARBA" id="ARBA00022723"/>
    </source>
</evidence>
<dbReference type="SMART" id="SM00290">
    <property type="entry name" value="ZnF_UBP"/>
    <property type="match status" value="1"/>
</dbReference>
<keyword evidence="7" id="KW-0833">Ubl conjugation pathway</keyword>
<keyword evidence="8" id="KW-0378">Hydrolase</keyword>
<keyword evidence="4" id="KW-0645">Protease</keyword>
<dbReference type="KEGG" id="bvg:104886507"/>
<dbReference type="GO" id="GO:0006508">
    <property type="term" value="P:proteolysis"/>
    <property type="evidence" value="ECO:0007669"/>
    <property type="project" value="UniProtKB-KW"/>
</dbReference>
<dbReference type="InterPro" id="IPR013083">
    <property type="entry name" value="Znf_RING/FYVE/PHD"/>
</dbReference>
<evidence type="ECO:0000256" key="12">
    <source>
        <dbReference type="SAM" id="MobiDB-lite"/>
    </source>
</evidence>
<sequence length="1027" mass="111987">MGKRVKKKAAHSAHKENRVSTFSPKTVSQEDNQSSVVSGDGSVVQKERKVCVHLEKAVDVGRVSSQIELAESIGCEYCRENVNDRKAGKGKGKHGKKKGASESRAEFKATWVCLQCGHFSCGGVGLPTSPQFHAVKHARQTRHPLVIQLENPQLRWCFSCSTLLTVDKLEDTSEQKNALLDIVKLLKKQSAKVPTVDVEDIWFGSGSVISEVKTESKAVNVANGKDFYAVRGLMNLGNTCFFNSVLQNLLAMDVLRDYLLKLEGSMGAFSSALKKLLIETDPGSGLRNVINPKPLFGCVVAKAPQFRGYEQQDSHELLRYLLDGLSSEDLHAKKSGGSSPENGRSLLGSAPYVDAIFGGQTSSTVSCVECGNSSVVYEPFLDLSLPVPMKKPPSKKAQPVPRTKKTKPPPKRGGRTRSKLTKNGDLGPAPSACKTSSTTKSSSDLKSDSLSCSPSEDLVESSTMVHGGAFVIPDSNLTREGHASSQLPESDAQVDATPWLDYVEPVSQGNGVQEADSFAWLDYLEPMSLSDEPNLFVENENISVTQHLGSCDDNQGTVTLQYTANSSPEASLSQDSGMKGDIHYAVSVPNTANSGAEVSAQPENVNFKSESTVNDWVDECPVQVQSNEILLLTYKEDGAMEGEVTKLDADIGGGEDTLGFGGLADLFNEPEAVEGGVKNIQVNEHVGNGFLVGSNSESDPDEVDDTNSPVSVESCLAHFTKPELLSGEHAWDCENCSKLLKEGRQKVRKNQHKTDVMQKISSSDECSSSEKVQASTPISDSSHIFLATHNNGNSDTDENLKRLGARQINGLCLNLPLEDKEKCVQETVHLNDSGAGIFFGPSNETNLECKSLDGSAVYDNDVAVERPIGLSEEHASREDEEEETDLKCVKAMRDATKRILISKAPPILTIHLKRFGQDARGRLNKLNGHVGFKEFLDLGPYMDHRSTERDNCIYHLIGVVEHSGTMKKGHYVAYVRGGDRRRRGSEEENRQPHSVWYLASDTSVRETTLEEVLHSEAYILFYEKVKL</sequence>
<evidence type="ECO:0000313" key="15">
    <source>
        <dbReference type="EMBL" id="KMT17995.1"/>
    </source>
</evidence>
<evidence type="ECO:0000256" key="3">
    <source>
        <dbReference type="ARBA" id="ARBA00012759"/>
    </source>
</evidence>
<dbReference type="PROSITE" id="PS50271">
    <property type="entry name" value="ZF_UBP"/>
    <property type="match status" value="1"/>
</dbReference>
<keyword evidence="16" id="KW-1185">Reference proteome</keyword>
<keyword evidence="6 11" id="KW-0863">Zinc-finger</keyword>
<feature type="compositionally biased region" description="Low complexity" evidence="12">
    <location>
        <begin position="428"/>
        <end position="455"/>
    </location>
</feature>
<dbReference type="AlphaFoldDB" id="A0A0J8CWA2"/>
<name>A0A0J8CWA2_BETVV</name>
<dbReference type="SUPFAM" id="SSF54001">
    <property type="entry name" value="Cysteine proteinases"/>
    <property type="match status" value="1"/>
</dbReference>
<dbReference type="EMBL" id="KQ090040">
    <property type="protein sequence ID" value="KMT17995.1"/>
    <property type="molecule type" value="Genomic_DNA"/>
</dbReference>
<proteinExistence type="inferred from homology"/>
<dbReference type="Proteomes" id="UP000035740">
    <property type="component" value="Chromosome 2"/>
</dbReference>
<keyword evidence="9" id="KW-0862">Zinc</keyword>
<dbReference type="InterPro" id="IPR038765">
    <property type="entry name" value="Papain-like_cys_pep_sf"/>
</dbReference>
<feature type="region of interest" description="Disordered" evidence="12">
    <location>
        <begin position="387"/>
        <end position="455"/>
    </location>
</feature>
<comment type="similarity">
    <text evidence="2">Belongs to the peptidase C19 family.</text>
</comment>
<evidence type="ECO:0000256" key="11">
    <source>
        <dbReference type="PROSITE-ProRule" id="PRU00502"/>
    </source>
</evidence>
<dbReference type="Pfam" id="PF02148">
    <property type="entry name" value="zf-UBP"/>
    <property type="match status" value="1"/>
</dbReference>
<keyword evidence="5" id="KW-0479">Metal-binding</keyword>
<dbReference type="PROSITE" id="PS00972">
    <property type="entry name" value="USP_1"/>
    <property type="match status" value="1"/>
</dbReference>
<dbReference type="Gene3D" id="3.30.40.10">
    <property type="entry name" value="Zinc/RING finger domain, C3HC4 (zinc finger)"/>
    <property type="match status" value="1"/>
</dbReference>
<evidence type="ECO:0000256" key="6">
    <source>
        <dbReference type="ARBA" id="ARBA00022771"/>
    </source>
</evidence>
<dbReference type="PROSITE" id="PS00973">
    <property type="entry name" value="USP_2"/>
    <property type="match status" value="1"/>
</dbReference>
<dbReference type="InterPro" id="IPR018200">
    <property type="entry name" value="USP_CS"/>
</dbReference>
<protein>
    <recommendedName>
        <fullName evidence="3">ubiquitinyl hydrolase 1</fullName>
        <ecNumber evidence="3">3.4.19.12</ecNumber>
    </recommendedName>
</protein>
<organism evidence="15 16">
    <name type="scientific">Beta vulgaris subsp. vulgaris</name>
    <name type="common">Beet</name>
    <dbReference type="NCBI Taxonomy" id="3555"/>
    <lineage>
        <taxon>Eukaryota</taxon>
        <taxon>Viridiplantae</taxon>
        <taxon>Streptophyta</taxon>
        <taxon>Embryophyta</taxon>
        <taxon>Tracheophyta</taxon>
        <taxon>Spermatophyta</taxon>
        <taxon>Magnoliopsida</taxon>
        <taxon>eudicotyledons</taxon>
        <taxon>Gunneridae</taxon>
        <taxon>Pentapetalae</taxon>
        <taxon>Caryophyllales</taxon>
        <taxon>Chenopodiaceae</taxon>
        <taxon>Betoideae</taxon>
        <taxon>Beta</taxon>
    </lineage>
</organism>
<evidence type="ECO:0000259" key="14">
    <source>
        <dbReference type="PROSITE" id="PS50271"/>
    </source>
</evidence>
<feature type="compositionally biased region" description="Basic residues" evidence="12">
    <location>
        <begin position="402"/>
        <end position="420"/>
    </location>
</feature>
<evidence type="ECO:0000256" key="1">
    <source>
        <dbReference type="ARBA" id="ARBA00000707"/>
    </source>
</evidence>
<evidence type="ECO:0000259" key="13">
    <source>
        <dbReference type="PROSITE" id="PS50235"/>
    </source>
</evidence>
<dbReference type="EC" id="3.4.19.12" evidence="3"/>
<evidence type="ECO:0000256" key="7">
    <source>
        <dbReference type="ARBA" id="ARBA00022786"/>
    </source>
</evidence>
<evidence type="ECO:0000256" key="10">
    <source>
        <dbReference type="ARBA" id="ARBA00058678"/>
    </source>
</evidence>
<dbReference type="FunFam" id="3.30.40.10:FF:000900">
    <property type="entry name" value="Ubiquitinyl hydrolase 1"/>
    <property type="match status" value="1"/>
</dbReference>
<accession>A0A0J8CWA2</accession>
<dbReference type="OMA" id="AVGQWVY"/>
<evidence type="ECO:0000256" key="2">
    <source>
        <dbReference type="ARBA" id="ARBA00009085"/>
    </source>
</evidence>